<dbReference type="GO" id="GO:0055085">
    <property type="term" value="P:transmembrane transport"/>
    <property type="evidence" value="ECO:0007669"/>
    <property type="project" value="UniProtKB-ARBA"/>
</dbReference>
<dbReference type="AlphaFoldDB" id="A0A1M4W9K3"/>
<dbReference type="InterPro" id="IPR003593">
    <property type="entry name" value="AAA+_ATPase"/>
</dbReference>
<proteinExistence type="inferred from homology"/>
<keyword evidence="3" id="KW-0547">Nucleotide-binding</keyword>
<dbReference type="PROSITE" id="PS00211">
    <property type="entry name" value="ABC_TRANSPORTER_1"/>
    <property type="match status" value="1"/>
</dbReference>
<dbReference type="Gene3D" id="3.40.50.300">
    <property type="entry name" value="P-loop containing nucleotide triphosphate hydrolases"/>
    <property type="match status" value="1"/>
</dbReference>
<accession>A0A1M4W9K3</accession>
<dbReference type="RefSeq" id="WP_072975596.1">
    <property type="nucleotide sequence ID" value="NZ_FQTY01000006.1"/>
</dbReference>
<dbReference type="STRING" id="1123404.SAMN02745784_01811"/>
<evidence type="ECO:0000256" key="2">
    <source>
        <dbReference type="ARBA" id="ARBA00022448"/>
    </source>
</evidence>
<evidence type="ECO:0000256" key="3">
    <source>
        <dbReference type="ARBA" id="ARBA00022741"/>
    </source>
</evidence>
<evidence type="ECO:0000256" key="1">
    <source>
        <dbReference type="ARBA" id="ARBA00005417"/>
    </source>
</evidence>
<name>A0A1M4W9K3_9FIRM</name>
<sequence>MSLECKKLGFYYEKNKWIFRNVNLTINSGEVVGISGYSGCGKTTFAKVLANYVQPCEGEILIDGEKKQNKGFQKVQLILQHPEKAMNPKWKMERIINESYSPDKELLDDFGIKHEWMNRWPIELSGGELQRFSIVRSLNANTKYIIADEMTTMLDGITQAKIWNKLLQVCKKRDIGIVVVSHEKNILNKICDSIYYMDQLNKDKNNINCCHEV</sequence>
<dbReference type="GO" id="GO:0005524">
    <property type="term" value="F:ATP binding"/>
    <property type="evidence" value="ECO:0007669"/>
    <property type="project" value="UniProtKB-KW"/>
</dbReference>
<dbReference type="Proteomes" id="UP000184114">
    <property type="component" value="Unassembled WGS sequence"/>
</dbReference>
<evidence type="ECO:0000313" key="7">
    <source>
        <dbReference type="Proteomes" id="UP000184114"/>
    </source>
</evidence>
<protein>
    <submittedName>
        <fullName evidence="6">Peptide/nickel transport system ATP-binding protein</fullName>
    </submittedName>
</protein>
<dbReference type="InterPro" id="IPR050319">
    <property type="entry name" value="ABC_transp_ATP-bind"/>
</dbReference>
<dbReference type="PANTHER" id="PTHR43776:SF7">
    <property type="entry name" value="D,D-DIPEPTIDE TRANSPORT ATP-BINDING PROTEIN DDPF-RELATED"/>
    <property type="match status" value="1"/>
</dbReference>
<dbReference type="SUPFAM" id="SSF52540">
    <property type="entry name" value="P-loop containing nucleoside triphosphate hydrolases"/>
    <property type="match status" value="1"/>
</dbReference>
<dbReference type="InterPro" id="IPR003439">
    <property type="entry name" value="ABC_transporter-like_ATP-bd"/>
</dbReference>
<comment type="similarity">
    <text evidence="1">Belongs to the ABC transporter superfamily.</text>
</comment>
<dbReference type="Pfam" id="PF00005">
    <property type="entry name" value="ABC_tran"/>
    <property type="match status" value="1"/>
</dbReference>
<evidence type="ECO:0000259" key="5">
    <source>
        <dbReference type="PROSITE" id="PS50893"/>
    </source>
</evidence>
<evidence type="ECO:0000313" key="6">
    <source>
        <dbReference type="EMBL" id="SHE77887.1"/>
    </source>
</evidence>
<keyword evidence="7" id="KW-1185">Reference proteome</keyword>
<keyword evidence="2" id="KW-0813">Transport</keyword>
<dbReference type="PANTHER" id="PTHR43776">
    <property type="entry name" value="TRANSPORT ATP-BINDING PROTEIN"/>
    <property type="match status" value="1"/>
</dbReference>
<keyword evidence="4 6" id="KW-0067">ATP-binding</keyword>
<reference evidence="7" key="1">
    <citation type="submission" date="2016-11" db="EMBL/GenBank/DDBJ databases">
        <authorList>
            <person name="Varghese N."/>
            <person name="Submissions S."/>
        </authorList>
    </citation>
    <scope>NUCLEOTIDE SEQUENCE [LARGE SCALE GENOMIC DNA]</scope>
    <source>
        <strain evidence="7">DSM 18095</strain>
    </source>
</reference>
<dbReference type="GO" id="GO:0016887">
    <property type="term" value="F:ATP hydrolysis activity"/>
    <property type="evidence" value="ECO:0007669"/>
    <property type="project" value="InterPro"/>
</dbReference>
<dbReference type="EMBL" id="FQTY01000006">
    <property type="protein sequence ID" value="SHE77887.1"/>
    <property type="molecule type" value="Genomic_DNA"/>
</dbReference>
<dbReference type="SMART" id="SM00382">
    <property type="entry name" value="AAA"/>
    <property type="match status" value="1"/>
</dbReference>
<dbReference type="PROSITE" id="PS50893">
    <property type="entry name" value="ABC_TRANSPORTER_2"/>
    <property type="match status" value="1"/>
</dbReference>
<organism evidence="6 7">
    <name type="scientific">Tissierella praeacuta DSM 18095</name>
    <dbReference type="NCBI Taxonomy" id="1123404"/>
    <lineage>
        <taxon>Bacteria</taxon>
        <taxon>Bacillati</taxon>
        <taxon>Bacillota</taxon>
        <taxon>Tissierellia</taxon>
        <taxon>Tissierellales</taxon>
        <taxon>Tissierellaceae</taxon>
        <taxon>Tissierella</taxon>
    </lineage>
</organism>
<feature type="domain" description="ABC transporter" evidence="5">
    <location>
        <begin position="3"/>
        <end position="213"/>
    </location>
</feature>
<evidence type="ECO:0000256" key="4">
    <source>
        <dbReference type="ARBA" id="ARBA00022840"/>
    </source>
</evidence>
<dbReference type="InterPro" id="IPR017871">
    <property type="entry name" value="ABC_transporter-like_CS"/>
</dbReference>
<gene>
    <name evidence="6" type="ORF">SAMN02745784_01811</name>
</gene>
<dbReference type="GeneID" id="90994221"/>
<dbReference type="InterPro" id="IPR027417">
    <property type="entry name" value="P-loop_NTPase"/>
</dbReference>